<feature type="domain" description="LysM" evidence="3">
    <location>
        <begin position="93"/>
        <end position="136"/>
    </location>
</feature>
<dbReference type="Pfam" id="PF01476">
    <property type="entry name" value="LysM"/>
    <property type="match status" value="2"/>
</dbReference>
<dbReference type="InterPro" id="IPR036779">
    <property type="entry name" value="LysM_dom_sf"/>
</dbReference>
<dbReference type="InParanoid" id="A0A540VGU2"/>
<comment type="caution">
    <text evidence="4">The sequence shown here is derived from an EMBL/GenBank/DDBJ whole genome shotgun (WGS) entry which is preliminary data.</text>
</comment>
<name>A0A540VGU2_9CHLR</name>
<organism evidence="4 5">
    <name type="scientific">Litorilinea aerophila</name>
    <dbReference type="NCBI Taxonomy" id="1204385"/>
    <lineage>
        <taxon>Bacteria</taxon>
        <taxon>Bacillati</taxon>
        <taxon>Chloroflexota</taxon>
        <taxon>Caldilineae</taxon>
        <taxon>Caldilineales</taxon>
        <taxon>Caldilineaceae</taxon>
        <taxon>Litorilinea</taxon>
    </lineage>
</organism>
<dbReference type="SUPFAM" id="SSF54106">
    <property type="entry name" value="LysM domain"/>
    <property type="match status" value="2"/>
</dbReference>
<keyword evidence="2" id="KW-1133">Transmembrane helix</keyword>
<reference evidence="4 5" key="1">
    <citation type="submission" date="2019-06" db="EMBL/GenBank/DDBJ databases">
        <title>Genome sequence of Litorilinea aerophila BAA-2444.</title>
        <authorList>
            <person name="Maclea K.S."/>
            <person name="Maurais E.G."/>
            <person name="Iannazzi L.C."/>
        </authorList>
    </citation>
    <scope>NUCLEOTIDE SEQUENCE [LARGE SCALE GENOMIC DNA]</scope>
    <source>
        <strain evidence="4 5">ATCC BAA-2444</strain>
    </source>
</reference>
<dbReference type="SMART" id="SM00257">
    <property type="entry name" value="LysM"/>
    <property type="match status" value="2"/>
</dbReference>
<dbReference type="PANTHER" id="PTHR33734:SF22">
    <property type="entry name" value="MEMBRANE-BOUND LYTIC MUREIN TRANSGLYCOSYLASE D"/>
    <property type="match status" value="1"/>
</dbReference>
<accession>A0A540VGU2</accession>
<evidence type="ECO:0000313" key="5">
    <source>
        <dbReference type="Proteomes" id="UP000317371"/>
    </source>
</evidence>
<feature type="domain" description="LysM" evidence="3">
    <location>
        <begin position="154"/>
        <end position="198"/>
    </location>
</feature>
<keyword evidence="2" id="KW-0472">Membrane</keyword>
<dbReference type="AlphaFoldDB" id="A0A540VGU2"/>
<dbReference type="PROSITE" id="PS51782">
    <property type="entry name" value="LYSM"/>
    <property type="match status" value="2"/>
</dbReference>
<dbReference type="PANTHER" id="PTHR33734">
    <property type="entry name" value="LYSM DOMAIN-CONTAINING GPI-ANCHORED PROTEIN 2"/>
    <property type="match status" value="1"/>
</dbReference>
<dbReference type="GO" id="GO:0008932">
    <property type="term" value="F:lytic endotransglycosylase activity"/>
    <property type="evidence" value="ECO:0007669"/>
    <property type="project" value="TreeGrafter"/>
</dbReference>
<evidence type="ECO:0000256" key="2">
    <source>
        <dbReference type="SAM" id="Phobius"/>
    </source>
</evidence>
<gene>
    <name evidence="4" type="ORF">FKZ61_09615</name>
</gene>
<feature type="region of interest" description="Disordered" evidence="1">
    <location>
        <begin position="208"/>
        <end position="228"/>
    </location>
</feature>
<dbReference type="OrthoDB" id="163097at2"/>
<evidence type="ECO:0000259" key="3">
    <source>
        <dbReference type="PROSITE" id="PS51782"/>
    </source>
</evidence>
<protein>
    <submittedName>
        <fullName evidence="4">LysM peptidoglycan-binding domain-containing protein</fullName>
    </submittedName>
</protein>
<feature type="region of interest" description="Disordered" evidence="1">
    <location>
        <begin position="65"/>
        <end position="84"/>
    </location>
</feature>
<evidence type="ECO:0000256" key="1">
    <source>
        <dbReference type="SAM" id="MobiDB-lite"/>
    </source>
</evidence>
<dbReference type="Gene3D" id="3.10.350.10">
    <property type="entry name" value="LysM domain"/>
    <property type="match status" value="2"/>
</dbReference>
<sequence length="349" mass="37087">MCGHDLRIRPRRRQRVSWVDTLLVLAVLAVLAFWWQIASQPQAEQGSGEQGLAILPTNIPLMTDTPTPTASAEAPPTATPVPTAAGVTTTTTVRHRVRPGETLLSIATFYGVTVEEIQAANGLTSELIRADDELIIPVTRTEGTASSNTVASRFEYTVQAGDTIISIANQFGSTVQDILAANNLAANDVIRPGDVLIVPVPQLPPEVLASSPATPTASADGGSPNGGNTLTPAIVDTIYIEPRLLGPPDGAVLPRNESVLLRWISVDLLAPNEWYVLLIYPSGGAAQTIPSIWTKATSYRLGIELAPPAGQEASYAWQVSVVRVKPGNGEQLALEAASPPSEVRNFTWR</sequence>
<dbReference type="EMBL" id="VIGC01000010">
    <property type="protein sequence ID" value="TQE95988.1"/>
    <property type="molecule type" value="Genomic_DNA"/>
</dbReference>
<proteinExistence type="predicted"/>
<dbReference type="Proteomes" id="UP000317371">
    <property type="component" value="Unassembled WGS sequence"/>
</dbReference>
<dbReference type="CDD" id="cd00118">
    <property type="entry name" value="LysM"/>
    <property type="match status" value="2"/>
</dbReference>
<evidence type="ECO:0000313" key="4">
    <source>
        <dbReference type="EMBL" id="TQE95988.1"/>
    </source>
</evidence>
<dbReference type="InterPro" id="IPR018392">
    <property type="entry name" value="LysM"/>
</dbReference>
<feature type="compositionally biased region" description="Low complexity" evidence="1">
    <location>
        <begin position="209"/>
        <end position="219"/>
    </location>
</feature>
<keyword evidence="5" id="KW-1185">Reference proteome</keyword>
<feature type="transmembrane region" description="Helical" evidence="2">
    <location>
        <begin position="16"/>
        <end position="35"/>
    </location>
</feature>
<keyword evidence="2" id="KW-0812">Transmembrane</keyword>